<dbReference type="Gene3D" id="3.40.50.12580">
    <property type="match status" value="1"/>
</dbReference>
<sequence length="650" mass="71442">MYASVTDYSLAGNETRPADPETHARIAALCSARGLGHCLDLSVGSGCDPGAQGVDTQHVPIRNGAGPEGDHLDLTRVDPGVTGRLRQRREGQGAWLTTCLDTLHRIDREHLPAALANLSALTERYVLVSVSTSPGSGKTDDCASLLPLNTWLQAFGTAGFRLEQSLPVRGDTTEGEGACAAYWRKADIFRDPHSKHLLLLEKSGPFPEGAIAAIGAVVDVAYRAAKRRDFAPAGDLDITFSMHFSQEWSLIRPLLDVVPRHRARVLIRRGGLDPLLETAVCAFLRRCNVPVIRYKHAEELPWQDIAGSVFISGGESNLRGKHLQAFDLVTRARMHGCPTYLLQHGIWPRPFPDHMVAFASERVVTWGREEQSRLHDSRHSVFGMELPWGVLDDAQNALFGSPKFCDQLLGAFASLDLKFGFPQESYDRVVMLGSKNLRGRWGLADGTGGFIAALQRLCERNPRTMFIVRPHPADSILPYAELGLENTRLLDETISAIADMPLNRIVPGIDLLVTSPSSFVIDAAAADKPVFVYDTGQPVELKGIEARPLDAVNAALAEPEGLAPFQTQSARLRETYAEAVDETFYAQFGQELAQRTPPRLDRGVAISATLAHMLKEERAKRTERGKLAGLPDRFAKWVADRRKARKKARL</sequence>
<feature type="region of interest" description="Disordered" evidence="1">
    <location>
        <begin position="1"/>
        <end position="20"/>
    </location>
</feature>
<comment type="caution">
    <text evidence="2">The sequence shown here is derived from an EMBL/GenBank/DDBJ whole genome shotgun (WGS) entry which is preliminary data.</text>
</comment>
<gene>
    <name evidence="2" type="ORF">J5474_21485</name>
</gene>
<dbReference type="EMBL" id="JAGISH010000022">
    <property type="protein sequence ID" value="MBP0485053.1"/>
    <property type="molecule type" value="Genomic_DNA"/>
</dbReference>
<evidence type="ECO:0000313" key="2">
    <source>
        <dbReference type="EMBL" id="MBP0485053.1"/>
    </source>
</evidence>
<evidence type="ECO:0000256" key="1">
    <source>
        <dbReference type="SAM" id="MobiDB-lite"/>
    </source>
</evidence>
<reference evidence="2" key="1">
    <citation type="submission" date="2021-03" db="EMBL/GenBank/DDBJ databases">
        <title>Sagittula salina sp. nov. strain M10.9X isolated from the marine waste.</title>
        <authorList>
            <person name="Satari L."/>
            <person name="Molina-Menor E."/>
            <person name="Vidal-Verdu A."/>
            <person name="Pascual J."/>
            <person name="Pereto J."/>
            <person name="Porcar M."/>
        </authorList>
    </citation>
    <scope>NUCLEOTIDE SEQUENCE</scope>
    <source>
        <strain evidence="2">M10.9X</strain>
    </source>
</reference>
<proteinExistence type="predicted"/>
<dbReference type="AlphaFoldDB" id="A0A940MSA0"/>
<dbReference type="SUPFAM" id="SSF53756">
    <property type="entry name" value="UDP-Glycosyltransferase/glycogen phosphorylase"/>
    <property type="match status" value="1"/>
</dbReference>
<protein>
    <submittedName>
        <fullName evidence="2">Uncharacterized protein</fullName>
    </submittedName>
</protein>
<dbReference type="RefSeq" id="WP_209363951.1">
    <property type="nucleotide sequence ID" value="NZ_JAGISH010000022.1"/>
</dbReference>
<evidence type="ECO:0000313" key="3">
    <source>
        <dbReference type="Proteomes" id="UP000675940"/>
    </source>
</evidence>
<dbReference type="InterPro" id="IPR043148">
    <property type="entry name" value="TagF_C"/>
</dbReference>
<keyword evidence="3" id="KW-1185">Reference proteome</keyword>
<accession>A0A940MSA0</accession>
<name>A0A940MSA0_9RHOB</name>
<dbReference type="Proteomes" id="UP000675940">
    <property type="component" value="Unassembled WGS sequence"/>
</dbReference>
<organism evidence="2 3">
    <name type="scientific">Sagittula salina</name>
    <dbReference type="NCBI Taxonomy" id="2820268"/>
    <lineage>
        <taxon>Bacteria</taxon>
        <taxon>Pseudomonadati</taxon>
        <taxon>Pseudomonadota</taxon>
        <taxon>Alphaproteobacteria</taxon>
        <taxon>Rhodobacterales</taxon>
        <taxon>Roseobacteraceae</taxon>
        <taxon>Sagittula</taxon>
    </lineage>
</organism>